<keyword evidence="2" id="KW-1185">Reference proteome</keyword>
<reference evidence="1 2" key="1">
    <citation type="submission" date="2016-12" db="EMBL/GenBank/DDBJ databases">
        <authorList>
            <person name="Song W.-J."/>
            <person name="Kurnit D.M."/>
        </authorList>
    </citation>
    <scope>NUCLEOTIDE SEQUENCE [LARGE SCALE GENOMIC DNA]</scope>
    <source>
        <strain evidence="1 2">STM7296</strain>
    </source>
</reference>
<dbReference type="EMBL" id="CYGX02000032">
    <property type="protein sequence ID" value="SIT41924.1"/>
    <property type="molecule type" value="Genomic_DNA"/>
</dbReference>
<sequence length="27" mass="3315">MTRCASGMHGFSLAEWAEWQEWQEWQE</sequence>
<name>A0A1N7S3D9_9BURK</name>
<evidence type="ECO:0000313" key="1">
    <source>
        <dbReference type="EMBL" id="SIT41924.1"/>
    </source>
</evidence>
<dbReference type="AlphaFoldDB" id="A0A1N7S3D9"/>
<evidence type="ECO:0000313" key="2">
    <source>
        <dbReference type="Proteomes" id="UP000187012"/>
    </source>
</evidence>
<gene>
    <name evidence="1" type="ORF">BN2475_320096</name>
</gene>
<proteinExistence type="predicted"/>
<dbReference type="STRING" id="1247936.BN2475_320096"/>
<protein>
    <submittedName>
        <fullName evidence="1">Uncharacterized protein</fullName>
    </submittedName>
</protein>
<organism evidence="1 2">
    <name type="scientific">Paraburkholderia ribeironis</name>
    <dbReference type="NCBI Taxonomy" id="1247936"/>
    <lineage>
        <taxon>Bacteria</taxon>
        <taxon>Pseudomonadati</taxon>
        <taxon>Pseudomonadota</taxon>
        <taxon>Betaproteobacteria</taxon>
        <taxon>Burkholderiales</taxon>
        <taxon>Burkholderiaceae</taxon>
        <taxon>Paraburkholderia</taxon>
    </lineage>
</organism>
<dbReference type="Proteomes" id="UP000187012">
    <property type="component" value="Unassembled WGS sequence"/>
</dbReference>
<accession>A0A1N7S3D9</accession>